<evidence type="ECO:0000256" key="1">
    <source>
        <dbReference type="SAM" id="MobiDB-lite"/>
    </source>
</evidence>
<sequence length="106" mass="10917">MTGRAGLGLSVRPGTLGAVDSYEGAATLVADSIPTEVTAVLRVEPGGPFPCWLGHLLGPDADLYDAYGATELRLELPSGRAGRVVPRQHHEGAGRLDVQGSGPAPF</sequence>
<accession>A0A1I1Q435</accession>
<evidence type="ECO:0000313" key="3">
    <source>
        <dbReference type="Proteomes" id="UP000199207"/>
    </source>
</evidence>
<feature type="region of interest" description="Disordered" evidence="1">
    <location>
        <begin position="83"/>
        <end position="106"/>
    </location>
</feature>
<evidence type="ECO:0000313" key="2">
    <source>
        <dbReference type="EMBL" id="SFD14628.1"/>
    </source>
</evidence>
<organism evidence="2 3">
    <name type="scientific">Streptomyces aidingensis</name>
    <dbReference type="NCBI Taxonomy" id="910347"/>
    <lineage>
        <taxon>Bacteria</taxon>
        <taxon>Bacillati</taxon>
        <taxon>Actinomycetota</taxon>
        <taxon>Actinomycetes</taxon>
        <taxon>Kitasatosporales</taxon>
        <taxon>Streptomycetaceae</taxon>
        <taxon>Streptomyces</taxon>
    </lineage>
</organism>
<dbReference type="EMBL" id="FOLM01000010">
    <property type="protein sequence ID" value="SFD14628.1"/>
    <property type="molecule type" value="Genomic_DNA"/>
</dbReference>
<protein>
    <submittedName>
        <fullName evidence="2">Uncharacterized protein</fullName>
    </submittedName>
</protein>
<name>A0A1I1Q435_9ACTN</name>
<dbReference type="Proteomes" id="UP000199207">
    <property type="component" value="Unassembled WGS sequence"/>
</dbReference>
<keyword evidence="3" id="KW-1185">Reference proteome</keyword>
<dbReference type="AlphaFoldDB" id="A0A1I1Q435"/>
<reference evidence="2 3" key="1">
    <citation type="submission" date="2016-10" db="EMBL/GenBank/DDBJ databases">
        <authorList>
            <person name="de Groot N.N."/>
        </authorList>
    </citation>
    <scope>NUCLEOTIDE SEQUENCE [LARGE SCALE GENOMIC DNA]</scope>
    <source>
        <strain evidence="2 3">CGMCC 4.5739</strain>
    </source>
</reference>
<dbReference type="STRING" id="910347.SAMN05421773_110131"/>
<gene>
    <name evidence="2" type="ORF">SAMN05421773_110131</name>
</gene>
<proteinExistence type="predicted"/>